<accession>A0A401XI34</accession>
<protein>
    <submittedName>
        <fullName evidence="1">Uncharacterized protein</fullName>
    </submittedName>
</protein>
<evidence type="ECO:0000313" key="2">
    <source>
        <dbReference type="Proteomes" id="UP000286715"/>
    </source>
</evidence>
<proteinExistence type="predicted"/>
<keyword evidence="2" id="KW-1185">Reference proteome</keyword>
<name>A0A401XI34_9FLAO</name>
<dbReference type="EMBL" id="BHZE01000001">
    <property type="protein sequence ID" value="GCD76666.1"/>
    <property type="molecule type" value="Genomic_DNA"/>
</dbReference>
<sequence>MEKQRTMPKRIKDPKLIEAKKRLRENIRKEFFELINDGRTIDYALSKLSDKYAYSKLTIYQMIKRFGIYKIDNYE</sequence>
<comment type="caution">
    <text evidence="1">The sequence shown here is derived from an EMBL/GenBank/DDBJ whole genome shotgun (WGS) entry which is preliminary data.</text>
</comment>
<dbReference type="AlphaFoldDB" id="A0A401XI34"/>
<evidence type="ECO:0000313" key="1">
    <source>
        <dbReference type="EMBL" id="GCD76666.1"/>
    </source>
</evidence>
<dbReference type="Proteomes" id="UP000286715">
    <property type="component" value="Unassembled WGS sequence"/>
</dbReference>
<organism evidence="1 2">
    <name type="scientific">Thermaurantimonas aggregans</name>
    <dbReference type="NCBI Taxonomy" id="2173829"/>
    <lineage>
        <taxon>Bacteria</taxon>
        <taxon>Pseudomonadati</taxon>
        <taxon>Bacteroidota</taxon>
        <taxon>Flavobacteriia</taxon>
        <taxon>Flavobacteriales</taxon>
        <taxon>Schleiferiaceae</taxon>
        <taxon>Thermaurantimonas</taxon>
    </lineage>
</organism>
<reference evidence="1 2" key="1">
    <citation type="submission" date="2018-11" db="EMBL/GenBank/DDBJ databases">
        <title>Schleiferia aggregans sp. nov., a moderately thermophilic heterotrophic bacterium isolated from microbial mats at a terrestrial hot spring.</title>
        <authorList>
            <person name="Iino T."/>
            <person name="Ohkuma M."/>
            <person name="Haruta S."/>
        </authorList>
    </citation>
    <scope>NUCLEOTIDE SEQUENCE [LARGE SCALE GENOMIC DNA]</scope>
    <source>
        <strain evidence="1 2">LA</strain>
    </source>
</reference>
<gene>
    <name evidence="1" type="ORF">JCM31826_01480</name>
</gene>